<evidence type="ECO:0000256" key="1">
    <source>
        <dbReference type="ARBA" id="ARBA00005051"/>
    </source>
</evidence>
<evidence type="ECO:0000313" key="15">
    <source>
        <dbReference type="Proteomes" id="UP000031518"/>
    </source>
</evidence>
<keyword evidence="7 14" id="KW-0418">Kinase</keyword>
<evidence type="ECO:0000256" key="12">
    <source>
        <dbReference type="ARBA" id="ARBA00033413"/>
    </source>
</evidence>
<keyword evidence="9" id="KW-0289">Folate biosynthesis</keyword>
<dbReference type="AlphaFoldDB" id="A0A0B6WVX9"/>
<proteinExistence type="inferred from homology"/>
<evidence type="ECO:0000256" key="7">
    <source>
        <dbReference type="ARBA" id="ARBA00022777"/>
    </source>
</evidence>
<evidence type="ECO:0000256" key="9">
    <source>
        <dbReference type="ARBA" id="ARBA00022909"/>
    </source>
</evidence>
<reference evidence="14 15" key="2">
    <citation type="submission" date="2015-01" db="EMBL/GenBank/DDBJ databases">
        <title>Complete genome sequence of Pyrinomonas methylaliphatogenes type strain K22T.</title>
        <authorList>
            <person name="Lee K.C.Y."/>
            <person name="Power J.F."/>
            <person name="Dunfield P.F."/>
            <person name="Morgan X.C."/>
            <person name="Huttenhower C."/>
            <person name="Stott M.B."/>
        </authorList>
    </citation>
    <scope>NUCLEOTIDE SEQUENCE [LARGE SCALE GENOMIC DNA]</scope>
    <source>
        <strain evidence="14 15">K22</strain>
    </source>
</reference>
<dbReference type="EMBL" id="CBXV010000001">
    <property type="protein sequence ID" value="CDM64300.1"/>
    <property type="molecule type" value="Genomic_DNA"/>
</dbReference>
<accession>A0A0B6WVX9</accession>
<dbReference type="Pfam" id="PF01288">
    <property type="entry name" value="HPPK"/>
    <property type="match status" value="1"/>
</dbReference>
<dbReference type="Proteomes" id="UP000031518">
    <property type="component" value="Unassembled WGS sequence"/>
</dbReference>
<dbReference type="GO" id="GO:0046656">
    <property type="term" value="P:folic acid biosynthetic process"/>
    <property type="evidence" value="ECO:0007669"/>
    <property type="project" value="UniProtKB-KW"/>
</dbReference>
<organism evidence="14 15">
    <name type="scientific">Pyrinomonas methylaliphatogenes</name>
    <dbReference type="NCBI Taxonomy" id="454194"/>
    <lineage>
        <taxon>Bacteria</taxon>
        <taxon>Pseudomonadati</taxon>
        <taxon>Acidobacteriota</taxon>
        <taxon>Blastocatellia</taxon>
        <taxon>Blastocatellales</taxon>
        <taxon>Pyrinomonadaceae</taxon>
        <taxon>Pyrinomonas</taxon>
    </lineage>
</organism>
<dbReference type="STRING" id="454194.PYK22_00293"/>
<comment type="similarity">
    <text evidence="2">Belongs to the HPPK family.</text>
</comment>
<evidence type="ECO:0000256" key="11">
    <source>
        <dbReference type="ARBA" id="ARBA00029766"/>
    </source>
</evidence>
<dbReference type="GO" id="GO:0046654">
    <property type="term" value="P:tetrahydrofolate biosynthetic process"/>
    <property type="evidence" value="ECO:0007669"/>
    <property type="project" value="UniProtKB-UniPathway"/>
</dbReference>
<evidence type="ECO:0000256" key="4">
    <source>
        <dbReference type="ARBA" id="ARBA00016218"/>
    </source>
</evidence>
<keyword evidence="15" id="KW-1185">Reference proteome</keyword>
<protein>
    <recommendedName>
        <fullName evidence="4">2-amino-4-hydroxy-6-hydroxymethyldihydropteridine pyrophosphokinase</fullName>
        <ecNumber evidence="3">2.7.6.3</ecNumber>
    </recommendedName>
    <alternativeName>
        <fullName evidence="11">6-hydroxymethyl-7,8-dihydropterin pyrophosphokinase</fullName>
    </alternativeName>
    <alternativeName>
        <fullName evidence="12">7,8-dihydro-6-hydroxymethylpterin-pyrophosphokinase</fullName>
    </alternativeName>
</protein>
<comment type="function">
    <text evidence="10">Catalyzes the transfer of pyrophosphate from adenosine triphosphate (ATP) to 6-hydroxymethyl-7,8-dihydropterin, an enzymatic step in folate biosynthesis pathway.</text>
</comment>
<dbReference type="UniPathway" id="UPA00077">
    <property type="reaction ID" value="UER00155"/>
</dbReference>
<evidence type="ECO:0000259" key="13">
    <source>
        <dbReference type="Pfam" id="PF01288"/>
    </source>
</evidence>
<dbReference type="InterPro" id="IPR000550">
    <property type="entry name" value="Hppk"/>
</dbReference>
<keyword evidence="5 14" id="KW-0808">Transferase</keyword>
<dbReference type="GO" id="GO:0016301">
    <property type="term" value="F:kinase activity"/>
    <property type="evidence" value="ECO:0007669"/>
    <property type="project" value="UniProtKB-KW"/>
</dbReference>
<keyword evidence="6" id="KW-0547">Nucleotide-binding</keyword>
<evidence type="ECO:0000256" key="2">
    <source>
        <dbReference type="ARBA" id="ARBA00005810"/>
    </source>
</evidence>
<dbReference type="CDD" id="cd00483">
    <property type="entry name" value="HPPK"/>
    <property type="match status" value="1"/>
</dbReference>
<feature type="domain" description="7,8-dihydro-6-hydroxymethylpterin-pyrophosphokinase" evidence="13">
    <location>
        <begin position="13"/>
        <end position="141"/>
    </location>
</feature>
<dbReference type="GO" id="GO:0005524">
    <property type="term" value="F:ATP binding"/>
    <property type="evidence" value="ECO:0007669"/>
    <property type="project" value="UniProtKB-KW"/>
</dbReference>
<evidence type="ECO:0000256" key="10">
    <source>
        <dbReference type="ARBA" id="ARBA00029409"/>
    </source>
</evidence>
<name>A0A0B6WVX9_9BACT</name>
<sequence length="176" mass="19883">MEGGDQNSITRAYVGLGSNVGDRAGYLLLAIHGMMRAGLPIKRLSSVYETEPVDLREQPRFLNMVAELEGALPPPEAMLRALLHIERELGRHRQVARGPRTIDLDLLLYADLQLRTELLILPHPRLHLRRFVLTPLAEIAPLTIHPSFGKTVRQLLAEVNDESAVRLWRPARDRQP</sequence>
<dbReference type="PANTHER" id="PTHR43071:SF1">
    <property type="entry name" value="2-AMINO-4-HYDROXY-6-HYDROXYMETHYLDIHYDROPTERIDINE PYROPHOSPHOKINASE"/>
    <property type="match status" value="1"/>
</dbReference>
<evidence type="ECO:0000256" key="8">
    <source>
        <dbReference type="ARBA" id="ARBA00022840"/>
    </source>
</evidence>
<dbReference type="SUPFAM" id="SSF55083">
    <property type="entry name" value="6-hydroxymethyl-7,8-dihydropterin pyrophosphokinase, HPPK"/>
    <property type="match status" value="1"/>
</dbReference>
<dbReference type="Gene3D" id="3.30.70.560">
    <property type="entry name" value="7,8-Dihydro-6-hydroxymethylpterin-pyrophosphokinase HPPK"/>
    <property type="match status" value="1"/>
</dbReference>
<reference evidence="14 15" key="1">
    <citation type="submission" date="2013-12" db="EMBL/GenBank/DDBJ databases">
        <authorList>
            <person name="Stott M."/>
        </authorList>
    </citation>
    <scope>NUCLEOTIDE SEQUENCE [LARGE SCALE GENOMIC DNA]</scope>
    <source>
        <strain evidence="14 15">K22</strain>
    </source>
</reference>
<evidence type="ECO:0000256" key="5">
    <source>
        <dbReference type="ARBA" id="ARBA00022679"/>
    </source>
</evidence>
<comment type="pathway">
    <text evidence="1">Cofactor biosynthesis; tetrahydrofolate biosynthesis; 2-amino-4-hydroxy-6-hydroxymethyl-7,8-dihydropteridine diphosphate from 7,8-dihydroneopterin triphosphate: step 4/4.</text>
</comment>
<dbReference type="PANTHER" id="PTHR43071">
    <property type="entry name" value="2-AMINO-4-HYDROXY-6-HYDROXYMETHYLDIHYDROPTERIDINE PYROPHOSPHOKINASE"/>
    <property type="match status" value="1"/>
</dbReference>
<dbReference type="EC" id="2.7.6.3" evidence="3"/>
<evidence type="ECO:0000256" key="3">
    <source>
        <dbReference type="ARBA" id="ARBA00013253"/>
    </source>
</evidence>
<evidence type="ECO:0000313" key="14">
    <source>
        <dbReference type="EMBL" id="CDM64300.1"/>
    </source>
</evidence>
<dbReference type="RefSeq" id="WP_211197579.1">
    <property type="nucleotide sequence ID" value="NZ_CBXV010000001.1"/>
</dbReference>
<dbReference type="InterPro" id="IPR035907">
    <property type="entry name" value="Hppk_sf"/>
</dbReference>
<gene>
    <name evidence="14" type="ORF">PYK22_00293</name>
</gene>
<dbReference type="NCBIfam" id="TIGR01498">
    <property type="entry name" value="folK"/>
    <property type="match status" value="1"/>
</dbReference>
<dbReference type="GO" id="GO:0003848">
    <property type="term" value="F:2-amino-4-hydroxy-6-hydroxymethyldihydropteridine diphosphokinase activity"/>
    <property type="evidence" value="ECO:0007669"/>
    <property type="project" value="UniProtKB-EC"/>
</dbReference>
<evidence type="ECO:0000256" key="6">
    <source>
        <dbReference type="ARBA" id="ARBA00022741"/>
    </source>
</evidence>
<keyword evidence="8" id="KW-0067">ATP-binding</keyword>